<feature type="transmembrane region" description="Helical" evidence="1">
    <location>
        <begin position="154"/>
        <end position="172"/>
    </location>
</feature>
<evidence type="ECO:0000313" key="3">
    <source>
        <dbReference type="EMBL" id="PHZ28892.1"/>
    </source>
</evidence>
<evidence type="ECO:0000256" key="1">
    <source>
        <dbReference type="SAM" id="Phobius"/>
    </source>
</evidence>
<dbReference type="EMBL" id="PEHN01000002">
    <property type="protein sequence ID" value="PHZ28892.1"/>
    <property type="molecule type" value="Genomic_DNA"/>
</dbReference>
<organism evidence="3 4">
    <name type="scientific">Yersinia bercovieri</name>
    <dbReference type="NCBI Taxonomy" id="634"/>
    <lineage>
        <taxon>Bacteria</taxon>
        <taxon>Pseudomonadati</taxon>
        <taxon>Pseudomonadota</taxon>
        <taxon>Gammaproteobacteria</taxon>
        <taxon>Enterobacterales</taxon>
        <taxon>Yersiniaceae</taxon>
        <taxon>Yersinia</taxon>
    </lineage>
</organism>
<dbReference type="RefSeq" id="WP_099460372.1">
    <property type="nucleotide sequence ID" value="NZ_PEHN01000002.1"/>
</dbReference>
<feature type="transmembrane region" description="Helical" evidence="1">
    <location>
        <begin position="334"/>
        <end position="354"/>
    </location>
</feature>
<sequence>MTDTSSGQISKIYELESLRGIASLFIVIYHIPSWNPFFHDYNFMKNGYLMVALFFVLSGYVIYSAYSDRLNSPKQLLRFQFLRFARLYPVHLLFLTAFVFIELAKYYAQHKFGISSPNSQPFRENSITALIQNIFLVQAIGPTGNAVSFNGPSWSISVEFYTYLVFGLIVLFAGRFKNIIFLSLVMLSLVLIVADSTFGFYNLIGCFTGFFTGCLTAYLKSKFNRMISPVYLALSILAAFLFLTYKTEVELDPFFYLLASALIFTLVSSKSNIINEFLKSKILVWLGTISYSMYMSHFAIIWVVSQLVRFGLKRPEVVSNGLSAPQLTIAETGVAYLIIIASVLFISTLVYKYLENPLRLKSRKVKF</sequence>
<feature type="transmembrane region" description="Helical" evidence="1">
    <location>
        <begin position="179"/>
        <end position="194"/>
    </location>
</feature>
<dbReference type="GO" id="GO:0000271">
    <property type="term" value="P:polysaccharide biosynthetic process"/>
    <property type="evidence" value="ECO:0007669"/>
    <property type="project" value="TreeGrafter"/>
</dbReference>
<reference evidence="3 4" key="1">
    <citation type="submission" date="2017-10" db="EMBL/GenBank/DDBJ databases">
        <authorList>
            <person name="Banno H."/>
            <person name="Chua N.-H."/>
        </authorList>
    </citation>
    <scope>NUCLEOTIDE SEQUENCE [LARGE SCALE GENOMIC DNA]</scope>
    <source>
        <strain evidence="3 4">SCPM-O-B-7607</strain>
    </source>
</reference>
<feature type="transmembrane region" description="Helical" evidence="1">
    <location>
        <begin position="47"/>
        <end position="66"/>
    </location>
</feature>
<comment type="caution">
    <text evidence="3">The sequence shown here is derived from an EMBL/GenBank/DDBJ whole genome shotgun (WGS) entry which is preliminary data.</text>
</comment>
<keyword evidence="3" id="KW-0808">Transferase</keyword>
<accession>A0A2G4U6M4</accession>
<feature type="transmembrane region" description="Helical" evidence="1">
    <location>
        <begin position="200"/>
        <end position="218"/>
    </location>
</feature>
<protein>
    <submittedName>
        <fullName evidence="3">Acyltransferase</fullName>
    </submittedName>
</protein>
<evidence type="ECO:0000313" key="4">
    <source>
        <dbReference type="Proteomes" id="UP000229378"/>
    </source>
</evidence>
<feature type="domain" description="Acyltransferase 3" evidence="2">
    <location>
        <begin position="12"/>
        <end position="351"/>
    </location>
</feature>
<proteinExistence type="predicted"/>
<dbReference type="PANTHER" id="PTHR23028">
    <property type="entry name" value="ACETYLTRANSFERASE"/>
    <property type="match status" value="1"/>
</dbReference>
<dbReference type="GO" id="GO:0016020">
    <property type="term" value="C:membrane"/>
    <property type="evidence" value="ECO:0007669"/>
    <property type="project" value="TreeGrafter"/>
</dbReference>
<feature type="transmembrane region" description="Helical" evidence="1">
    <location>
        <begin position="253"/>
        <end position="270"/>
    </location>
</feature>
<feature type="transmembrane region" description="Helical" evidence="1">
    <location>
        <begin position="230"/>
        <end position="247"/>
    </location>
</feature>
<keyword evidence="1" id="KW-0472">Membrane</keyword>
<keyword evidence="1" id="KW-0812">Transmembrane</keyword>
<dbReference type="InterPro" id="IPR050879">
    <property type="entry name" value="Acyltransferase_3"/>
</dbReference>
<dbReference type="PANTHER" id="PTHR23028:SF131">
    <property type="entry name" value="BLR2367 PROTEIN"/>
    <property type="match status" value="1"/>
</dbReference>
<feature type="transmembrane region" description="Helical" evidence="1">
    <location>
        <begin position="282"/>
        <end position="304"/>
    </location>
</feature>
<dbReference type="GO" id="GO:0016747">
    <property type="term" value="F:acyltransferase activity, transferring groups other than amino-acyl groups"/>
    <property type="evidence" value="ECO:0007669"/>
    <property type="project" value="InterPro"/>
</dbReference>
<dbReference type="InterPro" id="IPR002656">
    <property type="entry name" value="Acyl_transf_3_dom"/>
</dbReference>
<dbReference type="Pfam" id="PF01757">
    <property type="entry name" value="Acyl_transf_3"/>
    <property type="match status" value="1"/>
</dbReference>
<keyword evidence="1" id="KW-1133">Transmembrane helix</keyword>
<feature type="transmembrane region" description="Helical" evidence="1">
    <location>
        <begin position="12"/>
        <end position="32"/>
    </location>
</feature>
<evidence type="ECO:0000259" key="2">
    <source>
        <dbReference type="Pfam" id="PF01757"/>
    </source>
</evidence>
<gene>
    <name evidence="3" type="ORF">CS533_02555</name>
</gene>
<keyword evidence="3" id="KW-0012">Acyltransferase</keyword>
<dbReference type="Proteomes" id="UP000229378">
    <property type="component" value="Unassembled WGS sequence"/>
</dbReference>
<name>A0A2G4U6M4_YERBE</name>
<dbReference type="AlphaFoldDB" id="A0A2G4U6M4"/>
<feature type="transmembrane region" description="Helical" evidence="1">
    <location>
        <begin position="87"/>
        <end position="108"/>
    </location>
</feature>